<dbReference type="STRING" id="582692.SAMN05720606_11642"/>
<dbReference type="EMBL" id="FMVM01000016">
    <property type="protein sequence ID" value="SCZ02042.1"/>
    <property type="molecule type" value="Genomic_DNA"/>
</dbReference>
<dbReference type="Proteomes" id="UP000198538">
    <property type="component" value="Unassembled WGS sequence"/>
</dbReference>
<reference evidence="2" key="1">
    <citation type="submission" date="2016-10" db="EMBL/GenBank/DDBJ databases">
        <authorList>
            <person name="Varghese N."/>
            <person name="Submissions S."/>
        </authorList>
    </citation>
    <scope>NUCLEOTIDE SEQUENCE [LARGE SCALE GENOMIC DNA]</scope>
    <source>
        <strain evidence="2">BL9</strain>
    </source>
</reference>
<accession>A0A1G5KN93</accession>
<evidence type="ECO:0000313" key="2">
    <source>
        <dbReference type="Proteomes" id="UP000198538"/>
    </source>
</evidence>
<keyword evidence="2" id="KW-1185">Reference proteome</keyword>
<dbReference type="AlphaFoldDB" id="A0A1G5KN93"/>
<gene>
    <name evidence="1" type="ORF">SAMN05720606_11642</name>
</gene>
<dbReference type="RefSeq" id="WP_090923664.1">
    <property type="nucleotide sequence ID" value="NZ_FMVM01000016.1"/>
</dbReference>
<sequence>MLNRQSTFSLSLILCLVLAIVPGCGMLQHDRTPEEIFSLALSGIAGKESLTFEGQAGLRRENSGMFENQFKFEGKLEDHDRLTLQTRLPGAVTAADSGISLNAVKNNGQPSGFSASFQRKKGQWNSLTAQHEPLRGSLSRFNPIAQLEKIDSMKKTIQSEYGSGRQTRILRIELAPEDAKTWATDQLTDEMNSIRAEYMHKASQVKGASKQKLEQELQKVWQQGEDTMQKLIQKAEVHTVYHLTVDRKTSLPMRLSSESQVKYTDNSSRSNVEALVTDVNFKSYQ</sequence>
<name>A0A1G5KN93_9BACL</name>
<evidence type="ECO:0000313" key="1">
    <source>
        <dbReference type="EMBL" id="SCZ02042.1"/>
    </source>
</evidence>
<evidence type="ECO:0008006" key="3">
    <source>
        <dbReference type="Google" id="ProtNLM"/>
    </source>
</evidence>
<protein>
    <recommendedName>
        <fullName evidence="3">Lipoprotein</fullName>
    </recommendedName>
</protein>
<organism evidence="1 2">
    <name type="scientific">Paenibacillus polysaccharolyticus</name>
    <dbReference type="NCBI Taxonomy" id="582692"/>
    <lineage>
        <taxon>Bacteria</taxon>
        <taxon>Bacillati</taxon>
        <taxon>Bacillota</taxon>
        <taxon>Bacilli</taxon>
        <taxon>Bacillales</taxon>
        <taxon>Paenibacillaceae</taxon>
        <taxon>Paenibacillus</taxon>
    </lineage>
</organism>
<proteinExistence type="predicted"/>